<dbReference type="STRING" id="1009370.ALO_03041"/>
<proteinExistence type="inferred from homology"/>
<accession>F7NEZ1</accession>
<evidence type="ECO:0000256" key="1">
    <source>
        <dbReference type="ARBA" id="ARBA00004651"/>
    </source>
</evidence>
<dbReference type="AlphaFoldDB" id="F7NEZ1"/>
<feature type="transmembrane region" description="Helical" evidence="8">
    <location>
        <begin position="12"/>
        <end position="38"/>
    </location>
</feature>
<evidence type="ECO:0000256" key="6">
    <source>
        <dbReference type="ARBA" id="ARBA00022989"/>
    </source>
</evidence>
<dbReference type="eggNOG" id="COG0730">
    <property type="taxonomic scope" value="Bacteria"/>
</dbReference>
<evidence type="ECO:0000256" key="7">
    <source>
        <dbReference type="ARBA" id="ARBA00023136"/>
    </source>
</evidence>
<dbReference type="PANTHER" id="PTHR30269">
    <property type="entry name" value="TRANSMEMBRANE PROTEIN YFCA"/>
    <property type="match status" value="1"/>
</dbReference>
<dbReference type="Proteomes" id="UP000003240">
    <property type="component" value="Unassembled WGS sequence"/>
</dbReference>
<evidence type="ECO:0000256" key="3">
    <source>
        <dbReference type="ARBA" id="ARBA00022448"/>
    </source>
</evidence>
<comment type="caution">
    <text evidence="9">The sequence shown here is derived from an EMBL/GenBank/DDBJ whole genome shotgun (WGS) entry which is preliminary data.</text>
</comment>
<comment type="subcellular location">
    <subcellularLocation>
        <location evidence="1 8">Cell membrane</location>
        <topology evidence="1 8">Multi-pass membrane protein</topology>
    </subcellularLocation>
</comment>
<protein>
    <recommendedName>
        <fullName evidence="8">Probable membrane transporter protein</fullName>
    </recommendedName>
</protein>
<dbReference type="GO" id="GO:0005886">
    <property type="term" value="C:plasma membrane"/>
    <property type="evidence" value="ECO:0007669"/>
    <property type="project" value="UniProtKB-SubCell"/>
</dbReference>
<organism evidence="9 10">
    <name type="scientific">Acetonema longum DSM 6540</name>
    <dbReference type="NCBI Taxonomy" id="1009370"/>
    <lineage>
        <taxon>Bacteria</taxon>
        <taxon>Bacillati</taxon>
        <taxon>Bacillota</taxon>
        <taxon>Negativicutes</taxon>
        <taxon>Acetonemataceae</taxon>
        <taxon>Acetonema</taxon>
    </lineage>
</organism>
<gene>
    <name evidence="9" type="ORF">ALO_03041</name>
</gene>
<keyword evidence="7 8" id="KW-0472">Membrane</keyword>
<feature type="transmembrane region" description="Helical" evidence="8">
    <location>
        <begin position="83"/>
        <end position="99"/>
    </location>
</feature>
<dbReference type="Pfam" id="PF01925">
    <property type="entry name" value="TauE"/>
    <property type="match status" value="1"/>
</dbReference>
<evidence type="ECO:0000313" key="10">
    <source>
        <dbReference type="Proteomes" id="UP000003240"/>
    </source>
</evidence>
<dbReference type="InterPro" id="IPR002781">
    <property type="entry name" value="TM_pro_TauE-like"/>
</dbReference>
<feature type="transmembrane region" description="Helical" evidence="8">
    <location>
        <begin position="50"/>
        <end position="71"/>
    </location>
</feature>
<feature type="transmembrane region" description="Helical" evidence="8">
    <location>
        <begin position="187"/>
        <end position="206"/>
    </location>
</feature>
<evidence type="ECO:0000256" key="8">
    <source>
        <dbReference type="RuleBase" id="RU363041"/>
    </source>
</evidence>
<name>F7NEZ1_9FIRM</name>
<keyword evidence="3" id="KW-0813">Transport</keyword>
<dbReference type="OrthoDB" id="554695at2"/>
<comment type="similarity">
    <text evidence="2 8">Belongs to the 4-toluene sulfonate uptake permease (TSUP) (TC 2.A.102) family.</text>
</comment>
<feature type="transmembrane region" description="Helical" evidence="8">
    <location>
        <begin position="161"/>
        <end position="180"/>
    </location>
</feature>
<evidence type="ECO:0000256" key="2">
    <source>
        <dbReference type="ARBA" id="ARBA00009142"/>
    </source>
</evidence>
<keyword evidence="10" id="KW-1185">Reference proteome</keyword>
<reference evidence="9 10" key="1">
    <citation type="journal article" date="2011" name="EMBO J.">
        <title>Structural diversity of bacterial flagellar motors.</title>
        <authorList>
            <person name="Chen S."/>
            <person name="Beeby M."/>
            <person name="Murphy G.E."/>
            <person name="Leadbetter J.R."/>
            <person name="Hendrixson D.R."/>
            <person name="Briegel A."/>
            <person name="Li Z."/>
            <person name="Shi J."/>
            <person name="Tocheva E.I."/>
            <person name="Muller A."/>
            <person name="Dobro M.J."/>
            <person name="Jensen G.J."/>
        </authorList>
    </citation>
    <scope>NUCLEOTIDE SEQUENCE [LARGE SCALE GENOMIC DNA]</scope>
    <source>
        <strain evidence="9 10">DSM 6540</strain>
    </source>
</reference>
<dbReference type="InterPro" id="IPR052017">
    <property type="entry name" value="TSUP"/>
</dbReference>
<evidence type="ECO:0000256" key="4">
    <source>
        <dbReference type="ARBA" id="ARBA00022475"/>
    </source>
</evidence>
<dbReference type="EMBL" id="AFGF01000017">
    <property type="protein sequence ID" value="EGO65552.1"/>
    <property type="molecule type" value="Genomic_DNA"/>
</dbReference>
<evidence type="ECO:0000256" key="5">
    <source>
        <dbReference type="ARBA" id="ARBA00022692"/>
    </source>
</evidence>
<sequence>MDTFVTTIDPQVILILLAAGFVAAFIDSVVGGGGLISLPTFLLVGLPPHLALGTNKLAGTVCSLTSFLSFLRSGKIRLDIIKYLFWLSLAGSVAGAYIVQQIPPVFLRPLVISLLVLVAFYTFLRKNWGTNSRYTGLSAGMAVLAGLMAVALGFYDGFFGPGAGSFLLFGFLFFGFDFVEASGNAKALNFASNIGSLATFVLLGAVQYVYGLTMGIGMMIGACIGSQVAIRKGSTYVRPLFLGVTVAMISKQIWDLLQ</sequence>
<evidence type="ECO:0000313" key="9">
    <source>
        <dbReference type="EMBL" id="EGO65552.1"/>
    </source>
</evidence>
<keyword evidence="6 8" id="KW-1133">Transmembrane helix</keyword>
<feature type="transmembrane region" description="Helical" evidence="8">
    <location>
        <begin position="105"/>
        <end position="124"/>
    </location>
</feature>
<dbReference type="RefSeq" id="WP_004092697.1">
    <property type="nucleotide sequence ID" value="NZ_AFGF01000017.1"/>
</dbReference>
<feature type="transmembrane region" description="Helical" evidence="8">
    <location>
        <begin position="136"/>
        <end position="155"/>
    </location>
</feature>
<keyword evidence="5 8" id="KW-0812">Transmembrane</keyword>
<keyword evidence="4 8" id="KW-1003">Cell membrane</keyword>
<dbReference type="PANTHER" id="PTHR30269:SF0">
    <property type="entry name" value="MEMBRANE TRANSPORTER PROTEIN YFCA-RELATED"/>
    <property type="match status" value="1"/>
</dbReference>